<sequence length="128" mass="14103">MRKISHIKCRKCRCTLLDDAGVLENVEYAPVECCDTMCQIIGIVESDGSSEKKRSTSLPVWIVTSLEKSGWTKGKLNCPQCAAKIGSFGFIGGSKCSCRKTVIPCIYLVRSSVDVYFVAPLESQEERS</sequence>
<organism evidence="1 2">
    <name type="scientific">Steinernema hermaphroditum</name>
    <dbReference type="NCBI Taxonomy" id="289476"/>
    <lineage>
        <taxon>Eukaryota</taxon>
        <taxon>Metazoa</taxon>
        <taxon>Ecdysozoa</taxon>
        <taxon>Nematoda</taxon>
        <taxon>Chromadorea</taxon>
        <taxon>Rhabditida</taxon>
        <taxon>Tylenchina</taxon>
        <taxon>Panagrolaimomorpha</taxon>
        <taxon>Strongyloidoidea</taxon>
        <taxon>Steinernematidae</taxon>
        <taxon>Steinernema</taxon>
    </lineage>
</organism>
<evidence type="ECO:0000313" key="1">
    <source>
        <dbReference type="EMBL" id="KAK0425913.1"/>
    </source>
</evidence>
<dbReference type="Proteomes" id="UP001175271">
    <property type="component" value="Unassembled WGS sequence"/>
</dbReference>
<name>A0AA39M9Q4_9BILA</name>
<dbReference type="GO" id="GO:0031624">
    <property type="term" value="F:ubiquitin conjugating enzyme binding"/>
    <property type="evidence" value="ECO:0007669"/>
    <property type="project" value="TreeGrafter"/>
</dbReference>
<gene>
    <name evidence="1" type="ORF">QR680_009455</name>
</gene>
<dbReference type="PANTHER" id="PTHR46717:SF1">
    <property type="entry name" value="E3 UBIQUITIN-PROTEIN LIGASE RNF180"/>
    <property type="match status" value="1"/>
</dbReference>
<proteinExistence type="predicted"/>
<dbReference type="GO" id="GO:0032436">
    <property type="term" value="P:positive regulation of proteasomal ubiquitin-dependent protein catabolic process"/>
    <property type="evidence" value="ECO:0007669"/>
    <property type="project" value="TreeGrafter"/>
</dbReference>
<dbReference type="EMBL" id="JAUCMV010000001">
    <property type="protein sequence ID" value="KAK0425913.1"/>
    <property type="molecule type" value="Genomic_DNA"/>
</dbReference>
<dbReference type="GO" id="GO:0061630">
    <property type="term" value="F:ubiquitin protein ligase activity"/>
    <property type="evidence" value="ECO:0007669"/>
    <property type="project" value="InterPro"/>
</dbReference>
<dbReference type="GO" id="GO:0005789">
    <property type="term" value="C:endoplasmic reticulum membrane"/>
    <property type="evidence" value="ECO:0007669"/>
    <property type="project" value="TreeGrafter"/>
</dbReference>
<comment type="caution">
    <text evidence="1">The sequence shown here is derived from an EMBL/GenBank/DDBJ whole genome shotgun (WGS) entry which is preliminary data.</text>
</comment>
<dbReference type="GO" id="GO:0042428">
    <property type="term" value="P:serotonin metabolic process"/>
    <property type="evidence" value="ECO:0007669"/>
    <property type="project" value="TreeGrafter"/>
</dbReference>
<dbReference type="AlphaFoldDB" id="A0AA39M9Q4"/>
<protein>
    <submittedName>
        <fullName evidence="1">Uncharacterized protein</fullName>
    </submittedName>
</protein>
<dbReference type="InterPro" id="IPR033263">
    <property type="entry name" value="RNF180"/>
</dbReference>
<dbReference type="GO" id="GO:0042415">
    <property type="term" value="P:norepinephrine metabolic process"/>
    <property type="evidence" value="ECO:0007669"/>
    <property type="project" value="TreeGrafter"/>
</dbReference>
<keyword evidence="2" id="KW-1185">Reference proteome</keyword>
<dbReference type="GO" id="GO:0000209">
    <property type="term" value="P:protein polyubiquitination"/>
    <property type="evidence" value="ECO:0007669"/>
    <property type="project" value="InterPro"/>
</dbReference>
<accession>A0AA39M9Q4</accession>
<dbReference type="PANTHER" id="PTHR46717">
    <property type="entry name" value="E3 UBIQUITIN-PROTEIN LIGASE RNF180"/>
    <property type="match status" value="1"/>
</dbReference>
<reference evidence="1" key="1">
    <citation type="submission" date="2023-06" db="EMBL/GenBank/DDBJ databases">
        <title>Genomic analysis of the entomopathogenic nematode Steinernema hermaphroditum.</title>
        <authorList>
            <person name="Schwarz E.M."/>
            <person name="Heppert J.K."/>
            <person name="Baniya A."/>
            <person name="Schwartz H.T."/>
            <person name="Tan C.-H."/>
            <person name="Antoshechkin I."/>
            <person name="Sternberg P.W."/>
            <person name="Goodrich-Blair H."/>
            <person name="Dillman A.R."/>
        </authorList>
    </citation>
    <scope>NUCLEOTIDE SEQUENCE</scope>
    <source>
        <strain evidence="1">PS9179</strain>
        <tissue evidence="1">Whole animal</tissue>
    </source>
</reference>
<evidence type="ECO:0000313" key="2">
    <source>
        <dbReference type="Proteomes" id="UP001175271"/>
    </source>
</evidence>